<protein>
    <submittedName>
        <fullName evidence="1">Uncharacterized protein</fullName>
    </submittedName>
</protein>
<gene>
    <name evidence="1" type="ORF">RJ641_035986</name>
</gene>
<proteinExistence type="predicted"/>
<reference evidence="1 2" key="1">
    <citation type="submission" date="2023-12" db="EMBL/GenBank/DDBJ databases">
        <title>A high-quality genome assembly for Dillenia turbinata (Dilleniales).</title>
        <authorList>
            <person name="Chanderbali A."/>
        </authorList>
    </citation>
    <scope>NUCLEOTIDE SEQUENCE [LARGE SCALE GENOMIC DNA]</scope>
    <source>
        <strain evidence="1">LSX21</strain>
        <tissue evidence="1">Leaf</tissue>
    </source>
</reference>
<dbReference type="EMBL" id="JBAMMX010000009">
    <property type="protein sequence ID" value="KAK6933092.1"/>
    <property type="molecule type" value="Genomic_DNA"/>
</dbReference>
<dbReference type="Gene3D" id="3.50.30.30">
    <property type="match status" value="1"/>
</dbReference>
<name>A0AAN8ZCT4_9MAGN</name>
<comment type="caution">
    <text evidence="1">The sequence shown here is derived from an EMBL/GenBank/DDBJ whole genome shotgun (WGS) entry which is preliminary data.</text>
</comment>
<dbReference type="CDD" id="cd02120">
    <property type="entry name" value="PA_subtilisin_like"/>
    <property type="match status" value="1"/>
</dbReference>
<dbReference type="Proteomes" id="UP001370490">
    <property type="component" value="Unassembled WGS sequence"/>
</dbReference>
<evidence type="ECO:0000313" key="2">
    <source>
        <dbReference type="Proteomes" id="UP001370490"/>
    </source>
</evidence>
<organism evidence="1 2">
    <name type="scientific">Dillenia turbinata</name>
    <dbReference type="NCBI Taxonomy" id="194707"/>
    <lineage>
        <taxon>Eukaryota</taxon>
        <taxon>Viridiplantae</taxon>
        <taxon>Streptophyta</taxon>
        <taxon>Embryophyta</taxon>
        <taxon>Tracheophyta</taxon>
        <taxon>Spermatophyta</taxon>
        <taxon>Magnoliopsida</taxon>
        <taxon>eudicotyledons</taxon>
        <taxon>Gunneridae</taxon>
        <taxon>Pentapetalae</taxon>
        <taxon>Dilleniales</taxon>
        <taxon>Dilleniaceae</taxon>
        <taxon>Dillenia</taxon>
    </lineage>
</organism>
<evidence type="ECO:0000313" key="1">
    <source>
        <dbReference type="EMBL" id="KAK6933092.1"/>
    </source>
</evidence>
<keyword evidence="2" id="KW-1185">Reference proteome</keyword>
<dbReference type="AlphaFoldDB" id="A0AAN8ZCT4"/>
<sequence>MYGLSINTFDLEDKMFPLIYGANAPRDPDSSFNNGRCAPYTLNSTLVEGSIVLCDHPVGEVGVRLAGGIGTVIQYDYDDNDFAGSYVSPTTIMNTTKGSIILKYINTTKDQGETFEIENAFGPKLSPELDVGIPFFID</sequence>
<accession>A0AAN8ZCT4</accession>